<dbReference type="Gramene" id="TraesCS1A03G0220000.1">
    <property type="protein sequence ID" value="TraesCS1A03G0220000.1.CDS"/>
    <property type="gene ID" value="TraesCS1A03G0220000"/>
</dbReference>
<dbReference type="Gramene" id="TraesJAG1A03G00033800.1">
    <property type="protein sequence ID" value="TraesJAG1A03G00033800.1"/>
    <property type="gene ID" value="TraesJAG1A03G00033800"/>
</dbReference>
<dbReference type="EnsemblPlants" id="TraesCS1A02G090800.1">
    <property type="protein sequence ID" value="TraesCS1A02G090800.1"/>
    <property type="gene ID" value="TraesCS1A02G090800"/>
</dbReference>
<dbReference type="Gramene" id="TraesCS1A02G090800.1">
    <property type="protein sequence ID" value="TraesCS1A02G090800.1"/>
    <property type="gene ID" value="TraesCS1A02G090800"/>
</dbReference>
<keyword evidence="2" id="KW-0732">Signal</keyword>
<keyword evidence="4" id="KW-1185">Reference proteome</keyword>
<reference evidence="3" key="2">
    <citation type="submission" date="2018-10" db="UniProtKB">
        <authorList>
            <consortium name="EnsemblPlants"/>
        </authorList>
    </citation>
    <scope>IDENTIFICATION</scope>
</reference>
<dbReference type="Gramene" id="TraesROB_scaffold_006236_01G000300.1">
    <property type="protein sequence ID" value="TraesROB_scaffold_006236_01G000300.1"/>
    <property type="gene ID" value="TraesROB_scaffold_006236_01G000300"/>
</dbReference>
<dbReference type="Gramene" id="TraesCAD_scaffold_135535_01G000100.1">
    <property type="protein sequence ID" value="TraesCAD_scaffold_135535_01G000100.1"/>
    <property type="gene ID" value="TraesCAD_scaffold_135535_01G000100"/>
</dbReference>
<dbReference type="Gramene" id="TraesSTA1A03G00032740.1">
    <property type="protein sequence ID" value="TraesSTA1A03G00032740.1"/>
    <property type="gene ID" value="TraesSTA1A03G00032740"/>
</dbReference>
<dbReference type="OrthoDB" id="10302161at2759"/>
<dbReference type="Gramene" id="TraesARI1A03G00034200.1">
    <property type="protein sequence ID" value="TraesARI1A03G00034200.1"/>
    <property type="gene ID" value="TraesARI1A03G00034200"/>
</dbReference>
<dbReference type="Gramene" id="TraesLDM1A03G00034420.1">
    <property type="protein sequence ID" value="TraesLDM1A03G00034420.1"/>
    <property type="gene ID" value="TraesLDM1A03G00034420"/>
</dbReference>
<accession>A0A3B5XWV4</accession>
<protein>
    <submittedName>
        <fullName evidence="3">Uncharacterized protein</fullName>
    </submittedName>
</protein>
<dbReference type="AlphaFoldDB" id="A0A3B5XWV4"/>
<evidence type="ECO:0000256" key="2">
    <source>
        <dbReference type="SAM" id="SignalP"/>
    </source>
</evidence>
<dbReference type="Gramene" id="TraesCLE_scaffold_078657_01G000200.1">
    <property type="protein sequence ID" value="TraesCLE_scaffold_078657_01G000200.1"/>
    <property type="gene ID" value="TraesCLE_scaffold_078657_01G000200"/>
</dbReference>
<evidence type="ECO:0000313" key="3">
    <source>
        <dbReference type="EnsemblPlants" id="TraesCS1A02G090800.1"/>
    </source>
</evidence>
<name>A0A3B5XWV4_WHEAT</name>
<organism evidence="3">
    <name type="scientific">Triticum aestivum</name>
    <name type="common">Wheat</name>
    <dbReference type="NCBI Taxonomy" id="4565"/>
    <lineage>
        <taxon>Eukaryota</taxon>
        <taxon>Viridiplantae</taxon>
        <taxon>Streptophyta</taxon>
        <taxon>Embryophyta</taxon>
        <taxon>Tracheophyta</taxon>
        <taxon>Spermatophyta</taxon>
        <taxon>Magnoliopsida</taxon>
        <taxon>Liliopsida</taxon>
        <taxon>Poales</taxon>
        <taxon>Poaceae</taxon>
        <taxon>BOP clade</taxon>
        <taxon>Pooideae</taxon>
        <taxon>Triticodae</taxon>
        <taxon>Triticeae</taxon>
        <taxon>Triticinae</taxon>
        <taxon>Triticum</taxon>
    </lineage>
</organism>
<feature type="signal peptide" evidence="2">
    <location>
        <begin position="1"/>
        <end position="22"/>
    </location>
</feature>
<evidence type="ECO:0000256" key="1">
    <source>
        <dbReference type="SAM" id="MobiDB-lite"/>
    </source>
</evidence>
<reference evidence="3" key="1">
    <citation type="submission" date="2018-08" db="EMBL/GenBank/DDBJ databases">
        <authorList>
            <person name="Rossello M."/>
        </authorList>
    </citation>
    <scope>NUCLEOTIDE SEQUENCE [LARGE SCALE GENOMIC DNA]</scope>
    <source>
        <strain evidence="3">cv. Chinese Spring</strain>
    </source>
</reference>
<evidence type="ECO:0000313" key="4">
    <source>
        <dbReference type="Proteomes" id="UP000019116"/>
    </source>
</evidence>
<dbReference type="Proteomes" id="UP000019116">
    <property type="component" value="Chromosome 1A"/>
</dbReference>
<dbReference type="Gramene" id="TraesMAC1A03G00034000.1">
    <property type="protein sequence ID" value="TraesMAC1A03G00034000.1"/>
    <property type="gene ID" value="TraesMAC1A03G00034000"/>
</dbReference>
<dbReference type="Gramene" id="TraesPARA_EIv1.0_0080940.1">
    <property type="protein sequence ID" value="TraesPARA_EIv1.0_0080940.1.CDS"/>
    <property type="gene ID" value="TraesPARA_EIv1.0_0080940"/>
</dbReference>
<feature type="region of interest" description="Disordered" evidence="1">
    <location>
        <begin position="35"/>
        <end position="54"/>
    </location>
</feature>
<dbReference type="Gramene" id="TraesLAC1A03G00035180.1">
    <property type="protein sequence ID" value="TraesLAC1A03G00035180.1"/>
    <property type="gene ID" value="TraesLAC1A03G00035180"/>
</dbReference>
<feature type="chain" id="PRO_5017249053" evidence="2">
    <location>
        <begin position="23"/>
        <end position="91"/>
    </location>
</feature>
<proteinExistence type="predicted"/>
<dbReference type="Gramene" id="TraesSYM1A03G00034700.1">
    <property type="protein sequence ID" value="TraesSYM1A03G00034700.1"/>
    <property type="gene ID" value="TraesSYM1A03G00034700"/>
</dbReference>
<dbReference type="Gramene" id="TraesJUL1A03G00034800.1">
    <property type="protein sequence ID" value="TraesJUL1A03G00034800.1"/>
    <property type="gene ID" value="TraesJUL1A03G00034800"/>
</dbReference>
<sequence>MAINKVALVSAVLLLVISSAAAAAGRDVPPVLPKDNVLRDHGIMNTPEENGGRSESKIYAITQPIFHPPYVPPCASKAVRASGVTKDEKRC</sequence>
<dbReference type="Gramene" id="TraesRN1A0100246500.1">
    <property type="protein sequence ID" value="TraesRN1A0100246500.1"/>
    <property type="gene ID" value="TraesRN1A0100246500"/>
</dbReference>
<dbReference type="Gramene" id="TraesWEE_scaffold_160697_01G000200.1">
    <property type="protein sequence ID" value="TraesWEE_scaffold_160697_01G000200.1"/>
    <property type="gene ID" value="TraesWEE_scaffold_160697_01G000200"/>
</dbReference>